<keyword evidence="2" id="KW-0813">Transport</keyword>
<protein>
    <submittedName>
        <fullName evidence="9">Sec-independent protein translocase TatB</fullName>
    </submittedName>
</protein>
<comment type="subcellular location">
    <subcellularLocation>
        <location evidence="1">Membrane</location>
        <topology evidence="1">Single-pass membrane protein</topology>
    </subcellularLocation>
</comment>
<evidence type="ECO:0000256" key="1">
    <source>
        <dbReference type="ARBA" id="ARBA00004167"/>
    </source>
</evidence>
<sequence length="149" mass="15861">MFGINGGELIIILVLAVVIIGPERLPQFAEQLAHWVRKGKQLFAQAKEKVDEELGPEIGDVDWAKLDPRQYDPRKIVRETLLEDTVLDPAYAAKQAAKAAGAAVPVTAMVAGGPAAASGIPKSPYAGSGFERYQPLDAGKPAPFDPEAT</sequence>
<keyword evidence="4" id="KW-0653">Protein transport</keyword>
<dbReference type="PRINTS" id="PR01506">
    <property type="entry name" value="TATBPROTEIN"/>
</dbReference>
<proteinExistence type="predicted"/>
<evidence type="ECO:0000256" key="4">
    <source>
        <dbReference type="ARBA" id="ARBA00022927"/>
    </source>
</evidence>
<dbReference type="AlphaFoldDB" id="A0AAU7DZ22"/>
<name>A0AAU7DZ22_9MICO</name>
<evidence type="ECO:0000256" key="7">
    <source>
        <dbReference type="ARBA" id="ARBA00023136"/>
    </source>
</evidence>
<gene>
    <name evidence="9" type="ORF">V5R04_03420</name>
</gene>
<reference evidence="9" key="1">
    <citation type="submission" date="2024-02" db="EMBL/GenBank/DDBJ databases">
        <title>Tomenella chthoni gen. nov. sp. nov., a member of the family Jonesiaceae isolated from bat guano.</title>
        <authorList>
            <person name="Miller S.L."/>
            <person name="King J."/>
            <person name="Sankaranarayanan K."/>
            <person name="Lawson P.A."/>
        </authorList>
    </citation>
    <scope>NUCLEOTIDE SEQUENCE</scope>
    <source>
        <strain evidence="9">BS-20</strain>
    </source>
</reference>
<evidence type="ECO:0000256" key="3">
    <source>
        <dbReference type="ARBA" id="ARBA00022692"/>
    </source>
</evidence>
<evidence type="ECO:0000256" key="8">
    <source>
        <dbReference type="SAM" id="MobiDB-lite"/>
    </source>
</evidence>
<keyword evidence="5" id="KW-1133">Transmembrane helix</keyword>
<evidence type="ECO:0000256" key="6">
    <source>
        <dbReference type="ARBA" id="ARBA00023010"/>
    </source>
</evidence>
<evidence type="ECO:0000313" key="9">
    <source>
        <dbReference type="EMBL" id="XBH22292.1"/>
    </source>
</evidence>
<keyword evidence="3" id="KW-0812">Transmembrane</keyword>
<dbReference type="EMBL" id="CP146203">
    <property type="protein sequence ID" value="XBH22292.1"/>
    <property type="molecule type" value="Genomic_DNA"/>
</dbReference>
<dbReference type="Gene3D" id="1.20.5.3310">
    <property type="match status" value="1"/>
</dbReference>
<dbReference type="Pfam" id="PF02416">
    <property type="entry name" value="TatA_B_E"/>
    <property type="match status" value="1"/>
</dbReference>
<evidence type="ECO:0000256" key="2">
    <source>
        <dbReference type="ARBA" id="ARBA00022448"/>
    </source>
</evidence>
<feature type="region of interest" description="Disordered" evidence="8">
    <location>
        <begin position="130"/>
        <end position="149"/>
    </location>
</feature>
<keyword evidence="7" id="KW-0472">Membrane</keyword>
<keyword evidence="6" id="KW-0811">Translocation</keyword>
<organism evidence="9">
    <name type="scientific">Jonesiaceae bacterium BS-20</name>
    <dbReference type="NCBI Taxonomy" id="3120821"/>
    <lineage>
        <taxon>Bacteria</taxon>
        <taxon>Bacillati</taxon>
        <taxon>Actinomycetota</taxon>
        <taxon>Actinomycetes</taxon>
        <taxon>Micrococcales</taxon>
        <taxon>Jonesiaceae</taxon>
    </lineage>
</organism>
<dbReference type="InterPro" id="IPR003369">
    <property type="entry name" value="TatA/B/E"/>
</dbReference>
<accession>A0AAU7DZ22</accession>
<evidence type="ECO:0000256" key="5">
    <source>
        <dbReference type="ARBA" id="ARBA00022989"/>
    </source>
</evidence>